<dbReference type="AlphaFoldDB" id="A0AAV4PKH8"/>
<gene>
    <name evidence="2" type="ORF">CEXT_654651</name>
</gene>
<reference evidence="2 3" key="1">
    <citation type="submission" date="2021-06" db="EMBL/GenBank/DDBJ databases">
        <title>Caerostris extrusa draft genome.</title>
        <authorList>
            <person name="Kono N."/>
            <person name="Arakawa K."/>
        </authorList>
    </citation>
    <scope>NUCLEOTIDE SEQUENCE [LARGE SCALE GENOMIC DNA]</scope>
</reference>
<protein>
    <submittedName>
        <fullName evidence="2">Uncharacterized protein</fullName>
    </submittedName>
</protein>
<dbReference type="EMBL" id="BPLR01004674">
    <property type="protein sequence ID" value="GIX96663.1"/>
    <property type="molecule type" value="Genomic_DNA"/>
</dbReference>
<evidence type="ECO:0000313" key="3">
    <source>
        <dbReference type="Proteomes" id="UP001054945"/>
    </source>
</evidence>
<feature type="region of interest" description="Disordered" evidence="1">
    <location>
        <begin position="44"/>
        <end position="71"/>
    </location>
</feature>
<proteinExistence type="predicted"/>
<evidence type="ECO:0000256" key="1">
    <source>
        <dbReference type="SAM" id="MobiDB-lite"/>
    </source>
</evidence>
<sequence length="127" mass="14249">MGIRTQEHLNVESFDINVCRDPKNNLATTDSSRKTAILRQSSRVAKERAEMHTINTGRGTPGASKGDSVRAECRRKRRIDRSAGDRSLCWLQCCSPLSLSPGAFPFRDYTRETIVSLAHGIIMFCYT</sequence>
<organism evidence="2 3">
    <name type="scientific">Caerostris extrusa</name>
    <name type="common">Bark spider</name>
    <name type="synonym">Caerostris bankana</name>
    <dbReference type="NCBI Taxonomy" id="172846"/>
    <lineage>
        <taxon>Eukaryota</taxon>
        <taxon>Metazoa</taxon>
        <taxon>Ecdysozoa</taxon>
        <taxon>Arthropoda</taxon>
        <taxon>Chelicerata</taxon>
        <taxon>Arachnida</taxon>
        <taxon>Araneae</taxon>
        <taxon>Araneomorphae</taxon>
        <taxon>Entelegynae</taxon>
        <taxon>Araneoidea</taxon>
        <taxon>Araneidae</taxon>
        <taxon>Caerostris</taxon>
    </lineage>
</organism>
<accession>A0AAV4PKH8</accession>
<evidence type="ECO:0000313" key="2">
    <source>
        <dbReference type="EMBL" id="GIX96663.1"/>
    </source>
</evidence>
<keyword evidence="3" id="KW-1185">Reference proteome</keyword>
<dbReference type="Proteomes" id="UP001054945">
    <property type="component" value="Unassembled WGS sequence"/>
</dbReference>
<name>A0AAV4PKH8_CAEEX</name>
<comment type="caution">
    <text evidence="2">The sequence shown here is derived from an EMBL/GenBank/DDBJ whole genome shotgun (WGS) entry which is preliminary data.</text>
</comment>